<dbReference type="Pfam" id="PF02838">
    <property type="entry name" value="Glyco_hydro_20b"/>
    <property type="match status" value="1"/>
</dbReference>
<dbReference type="InterPro" id="IPR017853">
    <property type="entry name" value="GH"/>
</dbReference>
<gene>
    <name evidence="10" type="ORF">DAERI_180027</name>
</gene>
<dbReference type="GO" id="GO:0004563">
    <property type="term" value="F:beta-N-acetylhexosaminidase activity"/>
    <property type="evidence" value="ECO:0007669"/>
    <property type="project" value="UniProtKB-EC"/>
</dbReference>
<dbReference type="InterPro" id="IPR029018">
    <property type="entry name" value="Hex-like_dom2"/>
</dbReference>
<dbReference type="SUPFAM" id="SSF51445">
    <property type="entry name" value="(Trans)glycosidases"/>
    <property type="match status" value="1"/>
</dbReference>
<dbReference type="AlphaFoldDB" id="A0A2I9DA85"/>
<dbReference type="InterPro" id="IPR015883">
    <property type="entry name" value="Glyco_hydro_20_cat"/>
</dbReference>
<dbReference type="Gene3D" id="3.30.379.10">
    <property type="entry name" value="Chitobiase/beta-hexosaminidase domain 2-like"/>
    <property type="match status" value="1"/>
</dbReference>
<feature type="domain" description="Beta-hexosaminidase bacterial type N-terminal" evidence="9">
    <location>
        <begin position="38"/>
        <end position="159"/>
    </location>
</feature>
<evidence type="ECO:0000256" key="2">
    <source>
        <dbReference type="ARBA" id="ARBA00006285"/>
    </source>
</evidence>
<evidence type="ECO:0000256" key="3">
    <source>
        <dbReference type="ARBA" id="ARBA00012663"/>
    </source>
</evidence>
<dbReference type="Pfam" id="PF00728">
    <property type="entry name" value="Glyco_hydro_20"/>
    <property type="match status" value="1"/>
</dbReference>
<feature type="active site" description="Proton donor" evidence="6">
    <location>
        <position position="312"/>
    </location>
</feature>
<name>A0A2I9DA85_9DEIO</name>
<dbReference type="RefSeq" id="WP_235610473.1">
    <property type="nucleotide sequence ID" value="NZ_BFAG01000018.1"/>
</dbReference>
<dbReference type="GO" id="GO:0030203">
    <property type="term" value="P:glycosaminoglycan metabolic process"/>
    <property type="evidence" value="ECO:0007669"/>
    <property type="project" value="TreeGrafter"/>
</dbReference>
<evidence type="ECO:0000256" key="6">
    <source>
        <dbReference type="PIRSR" id="PIRSR625705-1"/>
    </source>
</evidence>
<accession>A0A2I9DA85</accession>
<proteinExistence type="inferred from homology"/>
<protein>
    <recommendedName>
        <fullName evidence="3">beta-N-acetylhexosaminidase</fullName>
        <ecNumber evidence="3">3.2.1.52</ecNumber>
    </recommendedName>
</protein>
<keyword evidence="4 10" id="KW-0378">Hydrolase</keyword>
<dbReference type="SUPFAM" id="SSF55545">
    <property type="entry name" value="beta-N-acetylhexosaminidase-like domain"/>
    <property type="match status" value="1"/>
</dbReference>
<dbReference type="GO" id="GO:0016020">
    <property type="term" value="C:membrane"/>
    <property type="evidence" value="ECO:0007669"/>
    <property type="project" value="TreeGrafter"/>
</dbReference>
<keyword evidence="11" id="KW-1185">Reference proteome</keyword>
<dbReference type="Proteomes" id="UP000236569">
    <property type="component" value="Unassembled WGS sequence"/>
</dbReference>
<dbReference type="PROSITE" id="PS51257">
    <property type="entry name" value="PROKAR_LIPOPROTEIN"/>
    <property type="match status" value="1"/>
</dbReference>
<dbReference type="Gene3D" id="3.20.20.80">
    <property type="entry name" value="Glycosidases"/>
    <property type="match status" value="1"/>
</dbReference>
<dbReference type="EC" id="3.2.1.52" evidence="3"/>
<evidence type="ECO:0000256" key="4">
    <source>
        <dbReference type="ARBA" id="ARBA00022801"/>
    </source>
</evidence>
<feature type="chain" id="PRO_5014359553" description="beta-N-acetylhexosaminidase" evidence="7">
    <location>
        <begin position="27"/>
        <end position="676"/>
    </location>
</feature>
<evidence type="ECO:0000313" key="11">
    <source>
        <dbReference type="Proteomes" id="UP000236569"/>
    </source>
</evidence>
<dbReference type="PANTHER" id="PTHR22600:SF57">
    <property type="entry name" value="BETA-N-ACETYLHEXOSAMINIDASE"/>
    <property type="match status" value="1"/>
</dbReference>
<feature type="domain" description="Glycoside hydrolase family 20 catalytic" evidence="8">
    <location>
        <begin position="227"/>
        <end position="383"/>
    </location>
</feature>
<keyword evidence="7" id="KW-0732">Signal</keyword>
<feature type="signal peptide" evidence="7">
    <location>
        <begin position="1"/>
        <end position="26"/>
    </location>
</feature>
<comment type="similarity">
    <text evidence="2">Belongs to the glycosyl hydrolase 20 family.</text>
</comment>
<organism evidence="10 11">
    <name type="scientific">Deinococcus aerius</name>
    <dbReference type="NCBI Taxonomy" id="200253"/>
    <lineage>
        <taxon>Bacteria</taxon>
        <taxon>Thermotogati</taxon>
        <taxon>Deinococcota</taxon>
        <taxon>Deinococci</taxon>
        <taxon>Deinococcales</taxon>
        <taxon>Deinococcaceae</taxon>
        <taxon>Deinococcus</taxon>
    </lineage>
</organism>
<comment type="caution">
    <text evidence="10">The sequence shown here is derived from an EMBL/GenBank/DDBJ whole genome shotgun (WGS) entry which is preliminary data.</text>
</comment>
<evidence type="ECO:0000256" key="1">
    <source>
        <dbReference type="ARBA" id="ARBA00001231"/>
    </source>
</evidence>
<evidence type="ECO:0000313" key="10">
    <source>
        <dbReference type="EMBL" id="GBF07836.1"/>
    </source>
</evidence>
<evidence type="ECO:0000259" key="9">
    <source>
        <dbReference type="Pfam" id="PF02838"/>
    </source>
</evidence>
<evidence type="ECO:0000259" key="8">
    <source>
        <dbReference type="Pfam" id="PF00728"/>
    </source>
</evidence>
<comment type="catalytic activity">
    <reaction evidence="1">
        <text>Hydrolysis of terminal non-reducing N-acetyl-D-hexosamine residues in N-acetyl-beta-D-hexosaminides.</text>
        <dbReference type="EC" id="3.2.1.52"/>
    </reaction>
</comment>
<sequence>MRAPLTLTLTAALACVSGTLALPLQAVPDAVQALPPAQILPVPQRAQYPAGTLPLAGLSVEVRGDAPELRWAVRDLQSEWKTRLNADLPLASGGPGRIVIGTRADSRLAQVAQSKGLLTDKPEGYALWVDASGATVVGADPKGAYYGAQTLRQLLTPSGLRFAGISDFPRLPQRMAMLYLDQYSKGVNDALIPMLAEMKYNGVLVMSNYVQWDAARQGGFAHPGGASKAEAARVANLARSYGLEPVPLIETLGHTGWLFYGGANKDLVQDPQSQNPFAYDTLNPRTYDVVLPILTEAVKTFGAKRVHIGHDEVRNLDRFPARENGKAVGFEKLFVDDTLRLYRHLKSLGAGTMIWHDVAFADAFKDEIPQMLPKDIEVMYWAYNPAADYPLLAEIKKAGFKAYGAGWRDNLNPETFAQSAARYGATGYVQTRWTGYFGNPSIWDGQADQGVAYVRGGASAWNPGAPPVQNAAARYRDLYRGASYTARRGQLVDLKAVVNRALTDRDETGWIGKGPDTDLSNLPTGEVKLGAYKFLISGAVMTKGSRAAVSDLPERVSLDIGARADGIAFLHTTGWPNPSDREQVGRYEIEFADGTRQVQPLEYGRHIRAWTEPLVTSLVQDPVWFGKTRDGLDVALSVLEWRNPTPDKVIKRVTLVSEGKGANPTLLGLTLLGGAR</sequence>
<dbReference type="PANTHER" id="PTHR22600">
    <property type="entry name" value="BETA-HEXOSAMINIDASE"/>
    <property type="match status" value="1"/>
</dbReference>
<reference evidence="11" key="1">
    <citation type="submission" date="2018-01" db="EMBL/GenBank/DDBJ databases">
        <title>Draft Genome Sequence of the Radioresistant Bacterium Deinococcus aerius TR0125, Isolated from the Higher Atmosphere above Japan.</title>
        <authorList>
            <person name="Satoh K."/>
            <person name="Arai H."/>
            <person name="Sanzen T."/>
            <person name="Kawaguchi Y."/>
            <person name="Hayashi H."/>
            <person name="Yokobori S."/>
            <person name="Yamagishi A."/>
            <person name="Oono Y."/>
            <person name="Narumi I."/>
        </authorList>
    </citation>
    <scope>NUCLEOTIDE SEQUENCE [LARGE SCALE GENOMIC DNA]</scope>
    <source>
        <strain evidence="11">TR0125</strain>
    </source>
</reference>
<keyword evidence="5" id="KW-0326">Glycosidase</keyword>
<evidence type="ECO:0000256" key="7">
    <source>
        <dbReference type="SAM" id="SignalP"/>
    </source>
</evidence>
<dbReference type="InterPro" id="IPR015882">
    <property type="entry name" value="HEX_bac_N"/>
</dbReference>
<dbReference type="EMBL" id="BFAG01000018">
    <property type="protein sequence ID" value="GBF07836.1"/>
    <property type="molecule type" value="Genomic_DNA"/>
</dbReference>
<dbReference type="GO" id="GO:0005975">
    <property type="term" value="P:carbohydrate metabolic process"/>
    <property type="evidence" value="ECO:0007669"/>
    <property type="project" value="InterPro"/>
</dbReference>
<evidence type="ECO:0000256" key="5">
    <source>
        <dbReference type="ARBA" id="ARBA00023295"/>
    </source>
</evidence>
<dbReference type="InterPro" id="IPR025705">
    <property type="entry name" value="Beta_hexosaminidase_sua/sub"/>
</dbReference>